<comment type="caution">
    <text evidence="2">The sequence shown here is derived from an EMBL/GenBank/DDBJ whole genome shotgun (WGS) entry which is preliminary data.</text>
</comment>
<protein>
    <submittedName>
        <fullName evidence="2">Uncharacterized protein</fullName>
    </submittedName>
</protein>
<keyword evidence="3" id="KW-1185">Reference proteome</keyword>
<evidence type="ECO:0000313" key="2">
    <source>
        <dbReference type="EMBL" id="MFD2704091.1"/>
    </source>
</evidence>
<sequence>MWPVFARIGRVISKLNELESTIDNIMNQVNTIDSNTDSLESRLTSSRANNLDDIRPSHIRSIQSISEGINSSDGPGVSISISSVNTSKSSIIMHNSGDSSDPGGNHPTVYFESSSEITVLRDVETGSIYCDIQIIEFW</sequence>
<name>A0ABW5SWG8_9BACI</name>
<keyword evidence="1" id="KW-0175">Coiled coil</keyword>
<dbReference type="RefSeq" id="WP_380711387.1">
    <property type="nucleotide sequence ID" value="NZ_JBHUML010000002.1"/>
</dbReference>
<reference evidence="3" key="1">
    <citation type="journal article" date="2019" name="Int. J. Syst. Evol. Microbiol.">
        <title>The Global Catalogue of Microorganisms (GCM) 10K type strain sequencing project: providing services to taxonomists for standard genome sequencing and annotation.</title>
        <authorList>
            <consortium name="The Broad Institute Genomics Platform"/>
            <consortium name="The Broad Institute Genome Sequencing Center for Infectious Disease"/>
            <person name="Wu L."/>
            <person name="Ma J."/>
        </authorList>
    </citation>
    <scope>NUCLEOTIDE SEQUENCE [LARGE SCALE GENOMIC DNA]</scope>
    <source>
        <strain evidence="3">KCTC 33792</strain>
    </source>
</reference>
<dbReference type="EMBL" id="JBHUML010000002">
    <property type="protein sequence ID" value="MFD2704091.1"/>
    <property type="molecule type" value="Genomic_DNA"/>
</dbReference>
<accession>A0ABW5SWG8</accession>
<proteinExistence type="predicted"/>
<gene>
    <name evidence="2" type="ORF">ACFSUB_01320</name>
</gene>
<evidence type="ECO:0000313" key="3">
    <source>
        <dbReference type="Proteomes" id="UP001597520"/>
    </source>
</evidence>
<organism evidence="2 3">
    <name type="scientific">Salibacterium lacus</name>
    <dbReference type="NCBI Taxonomy" id="1898109"/>
    <lineage>
        <taxon>Bacteria</taxon>
        <taxon>Bacillati</taxon>
        <taxon>Bacillota</taxon>
        <taxon>Bacilli</taxon>
        <taxon>Bacillales</taxon>
        <taxon>Bacillaceae</taxon>
    </lineage>
</organism>
<evidence type="ECO:0000256" key="1">
    <source>
        <dbReference type="SAM" id="Coils"/>
    </source>
</evidence>
<dbReference type="Proteomes" id="UP001597520">
    <property type="component" value="Unassembled WGS sequence"/>
</dbReference>
<feature type="coiled-coil region" evidence="1">
    <location>
        <begin position="8"/>
        <end position="35"/>
    </location>
</feature>